<dbReference type="CDD" id="cd07067">
    <property type="entry name" value="HP_PGM_like"/>
    <property type="match status" value="1"/>
</dbReference>
<dbReference type="Pfam" id="PF00300">
    <property type="entry name" value="His_Phos_1"/>
    <property type="match status" value="1"/>
</dbReference>
<dbReference type="SUPFAM" id="SSF53254">
    <property type="entry name" value="Phosphoglycerate mutase-like"/>
    <property type="match status" value="1"/>
</dbReference>
<dbReference type="RefSeq" id="WP_073458118.1">
    <property type="nucleotide sequence ID" value="NZ_CALGVN010000006.1"/>
</dbReference>
<reference evidence="1 2" key="1">
    <citation type="submission" date="2016-11" db="EMBL/GenBank/DDBJ databases">
        <authorList>
            <person name="Jaros S."/>
            <person name="Januszkiewicz K."/>
            <person name="Wedrychowicz H."/>
        </authorList>
    </citation>
    <scope>NUCLEOTIDE SEQUENCE [LARGE SCALE GENOMIC DNA]</scope>
    <source>
        <strain evidence="1 2">DSM 43832</strain>
    </source>
</reference>
<protein>
    <submittedName>
        <fullName evidence="1">Probable phosphoglycerate mutase</fullName>
    </submittedName>
</protein>
<dbReference type="OrthoDB" id="5241674at2"/>
<dbReference type="InterPro" id="IPR050275">
    <property type="entry name" value="PGM_Phosphatase"/>
</dbReference>
<dbReference type="InterPro" id="IPR013078">
    <property type="entry name" value="His_Pase_superF_clade-1"/>
</dbReference>
<accession>A0A1M6VRN6</accession>
<name>A0A1M6VRN6_PSETH</name>
<gene>
    <name evidence="1" type="ORF">SAMN05443637_11312</name>
</gene>
<dbReference type="Proteomes" id="UP000184363">
    <property type="component" value="Unassembled WGS sequence"/>
</dbReference>
<dbReference type="STRING" id="1848.SAMN05443637_11312"/>
<dbReference type="Gene3D" id="3.40.50.1240">
    <property type="entry name" value="Phosphoglycerate mutase-like"/>
    <property type="match status" value="1"/>
</dbReference>
<dbReference type="SMART" id="SM00855">
    <property type="entry name" value="PGAM"/>
    <property type="match status" value="1"/>
</dbReference>
<dbReference type="PANTHER" id="PTHR48100">
    <property type="entry name" value="BROAD-SPECIFICITY PHOSPHATASE YOR283W-RELATED"/>
    <property type="match status" value="1"/>
</dbReference>
<keyword evidence="2" id="KW-1185">Reference proteome</keyword>
<sequence length="213" mass="22951">MHLVLVRHALPERIDPDAVDPRTGKADPGLTELGRRQAERLAKALAEPAPDAVYTSTMTRAVETAAPLVDALGTTAVARPDLCEYDAEAGFYIPVHEMARSHPEVWERMRAGHLPPSVDVPAFSARVGAAMEEIIAAHPGRATAVVVAHAGVINVYLARLLGIDRPLAFPLDYTGITRVIASRDGLRKVRTVNEIAHVADLLDPVAGNRWSGR</sequence>
<dbReference type="GO" id="GO:0016791">
    <property type="term" value="F:phosphatase activity"/>
    <property type="evidence" value="ECO:0007669"/>
    <property type="project" value="TreeGrafter"/>
</dbReference>
<evidence type="ECO:0000313" key="2">
    <source>
        <dbReference type="Proteomes" id="UP000184363"/>
    </source>
</evidence>
<dbReference type="PANTHER" id="PTHR48100:SF62">
    <property type="entry name" value="GLUCOSYL-3-PHOSPHOGLYCERATE PHOSPHATASE"/>
    <property type="match status" value="1"/>
</dbReference>
<dbReference type="EMBL" id="FRAP01000013">
    <property type="protein sequence ID" value="SHK84119.1"/>
    <property type="molecule type" value="Genomic_DNA"/>
</dbReference>
<organism evidence="1 2">
    <name type="scientific">Pseudonocardia thermophila</name>
    <dbReference type="NCBI Taxonomy" id="1848"/>
    <lineage>
        <taxon>Bacteria</taxon>
        <taxon>Bacillati</taxon>
        <taxon>Actinomycetota</taxon>
        <taxon>Actinomycetes</taxon>
        <taxon>Pseudonocardiales</taxon>
        <taxon>Pseudonocardiaceae</taxon>
        <taxon>Pseudonocardia</taxon>
    </lineage>
</organism>
<proteinExistence type="predicted"/>
<dbReference type="AlphaFoldDB" id="A0A1M6VRN6"/>
<evidence type="ECO:0000313" key="1">
    <source>
        <dbReference type="EMBL" id="SHK84119.1"/>
    </source>
</evidence>
<dbReference type="GO" id="GO:0005737">
    <property type="term" value="C:cytoplasm"/>
    <property type="evidence" value="ECO:0007669"/>
    <property type="project" value="TreeGrafter"/>
</dbReference>
<dbReference type="InterPro" id="IPR029033">
    <property type="entry name" value="His_PPase_superfam"/>
</dbReference>